<dbReference type="AlphaFoldDB" id="A0A9Y2JPI7"/>
<keyword evidence="2" id="KW-0813">Transport</keyword>
<keyword evidence="4 8" id="KW-0812">Transmembrane</keyword>
<evidence type="ECO:0000256" key="8">
    <source>
        <dbReference type="SAM" id="Phobius"/>
    </source>
</evidence>
<keyword evidence="7 8" id="KW-0472">Membrane</keyword>
<gene>
    <name evidence="10" type="ORF">QRX60_45210</name>
</gene>
<feature type="transmembrane region" description="Helical" evidence="8">
    <location>
        <begin position="324"/>
        <end position="344"/>
    </location>
</feature>
<dbReference type="Proteomes" id="UP001239397">
    <property type="component" value="Chromosome"/>
</dbReference>
<feature type="transmembrane region" description="Helical" evidence="8">
    <location>
        <begin position="117"/>
        <end position="135"/>
    </location>
</feature>
<accession>A0A9Y2JPI7</accession>
<dbReference type="KEGG" id="amog:QRX60_45210"/>
<dbReference type="RefSeq" id="WP_285997622.1">
    <property type="nucleotide sequence ID" value="NZ_CP127295.1"/>
</dbReference>
<comment type="subcellular location">
    <subcellularLocation>
        <location evidence="1">Cell membrane</location>
        <topology evidence="1">Multi-pass membrane protein</topology>
    </subcellularLocation>
</comment>
<reference evidence="10 11" key="1">
    <citation type="submission" date="2023-06" db="EMBL/GenBank/DDBJ databases">
        <authorList>
            <person name="Oyuntsetseg B."/>
            <person name="Kim S.B."/>
        </authorList>
    </citation>
    <scope>NUCLEOTIDE SEQUENCE [LARGE SCALE GENOMIC DNA]</scope>
    <source>
        <strain evidence="10 11">4-36</strain>
    </source>
</reference>
<feature type="transmembrane region" description="Helical" evidence="8">
    <location>
        <begin position="219"/>
        <end position="240"/>
    </location>
</feature>
<feature type="transmembrane region" description="Helical" evidence="8">
    <location>
        <begin position="28"/>
        <end position="44"/>
    </location>
</feature>
<dbReference type="GO" id="GO:0005886">
    <property type="term" value="C:plasma membrane"/>
    <property type="evidence" value="ECO:0007669"/>
    <property type="project" value="UniProtKB-SubCell"/>
</dbReference>
<feature type="transmembrane region" description="Helical" evidence="8">
    <location>
        <begin position="156"/>
        <end position="174"/>
    </location>
</feature>
<feature type="domain" description="Cation/H+ exchanger transmembrane" evidence="9">
    <location>
        <begin position="15"/>
        <end position="410"/>
    </location>
</feature>
<keyword evidence="5 8" id="KW-1133">Transmembrane helix</keyword>
<keyword evidence="6" id="KW-0406">Ion transport</keyword>
<protein>
    <submittedName>
        <fullName evidence="10">Cation:proton antiporter</fullName>
    </submittedName>
</protein>
<evidence type="ECO:0000313" key="11">
    <source>
        <dbReference type="Proteomes" id="UP001239397"/>
    </source>
</evidence>
<name>A0A9Y2JPI7_9PSEU</name>
<organism evidence="10 11">
    <name type="scientific">Amycolatopsis mongoliensis</name>
    <dbReference type="NCBI Taxonomy" id="715475"/>
    <lineage>
        <taxon>Bacteria</taxon>
        <taxon>Bacillati</taxon>
        <taxon>Actinomycetota</taxon>
        <taxon>Actinomycetes</taxon>
        <taxon>Pseudonocardiales</taxon>
        <taxon>Pseudonocardiaceae</taxon>
        <taxon>Amycolatopsis</taxon>
    </lineage>
</organism>
<dbReference type="PANTHER" id="PTHR32507">
    <property type="entry name" value="NA(+)/H(+) ANTIPORTER 1"/>
    <property type="match status" value="1"/>
</dbReference>
<sequence length="416" mass="44194">MNLLLLAGALAMVIRSLAAARLDRWNLGAPVVMVLAGVLVGLLYENSIAAVLNTEAVQHVAEIILAVLLFVDATEVRGGRLWGGYPGLVARVLFVALPVSLALAALLGWLLFPGLPWAVLLLIAGVTMPTDFAPAEQLVRDRTLSMRVRSVLNVESGYNDGIVSPLFLFALILAGDHTQQRTPLDALATALPFAAKALVVGVVLGSLLAWLLDRAHRAGWVTAQSGRLVVLLAPLLTYAATVAIDGNGFVASFVCGTAFRYLHRLLKARRVRDGRADRAEVRADALGKDLHLLEDVTTVLTTTMWFVVGIAAILAFTLGVSWQVVLFCAAVLTVVRVLPVLLSLAGSKLSTRERLLVGALGPRGTTTIVFGLLAFNKLPEGPAADTILVITVVCVLGSVVLHGMGAKPLTRLLTRR</sequence>
<evidence type="ECO:0000259" key="9">
    <source>
        <dbReference type="Pfam" id="PF00999"/>
    </source>
</evidence>
<proteinExistence type="predicted"/>
<dbReference type="Pfam" id="PF00999">
    <property type="entry name" value="Na_H_Exchanger"/>
    <property type="match status" value="1"/>
</dbReference>
<keyword evidence="11" id="KW-1185">Reference proteome</keyword>
<evidence type="ECO:0000256" key="2">
    <source>
        <dbReference type="ARBA" id="ARBA00022448"/>
    </source>
</evidence>
<dbReference type="EMBL" id="CP127295">
    <property type="protein sequence ID" value="WIY01162.1"/>
    <property type="molecule type" value="Genomic_DNA"/>
</dbReference>
<evidence type="ECO:0000256" key="4">
    <source>
        <dbReference type="ARBA" id="ARBA00022692"/>
    </source>
</evidence>
<keyword evidence="3" id="KW-0050">Antiport</keyword>
<dbReference type="InterPro" id="IPR006153">
    <property type="entry name" value="Cation/H_exchanger_TM"/>
</dbReference>
<evidence type="ECO:0000256" key="7">
    <source>
        <dbReference type="ARBA" id="ARBA00023136"/>
    </source>
</evidence>
<evidence type="ECO:0000256" key="6">
    <source>
        <dbReference type="ARBA" id="ARBA00023065"/>
    </source>
</evidence>
<dbReference type="GO" id="GO:0015297">
    <property type="term" value="F:antiporter activity"/>
    <property type="evidence" value="ECO:0007669"/>
    <property type="project" value="UniProtKB-KW"/>
</dbReference>
<feature type="transmembrane region" description="Helical" evidence="8">
    <location>
        <begin position="88"/>
        <end position="111"/>
    </location>
</feature>
<dbReference type="PANTHER" id="PTHR32507:SF8">
    <property type="entry name" value="CNH1P"/>
    <property type="match status" value="1"/>
</dbReference>
<evidence type="ECO:0000256" key="5">
    <source>
        <dbReference type="ARBA" id="ARBA00022989"/>
    </source>
</evidence>
<feature type="transmembrane region" description="Helical" evidence="8">
    <location>
        <begin position="186"/>
        <end position="212"/>
    </location>
</feature>
<evidence type="ECO:0000256" key="3">
    <source>
        <dbReference type="ARBA" id="ARBA00022449"/>
    </source>
</evidence>
<feature type="transmembrane region" description="Helical" evidence="8">
    <location>
        <begin position="387"/>
        <end position="406"/>
    </location>
</feature>
<evidence type="ECO:0000313" key="10">
    <source>
        <dbReference type="EMBL" id="WIY01162.1"/>
    </source>
</evidence>
<feature type="transmembrane region" description="Helical" evidence="8">
    <location>
        <begin position="296"/>
        <end position="318"/>
    </location>
</feature>
<dbReference type="GO" id="GO:1902600">
    <property type="term" value="P:proton transmembrane transport"/>
    <property type="evidence" value="ECO:0007669"/>
    <property type="project" value="InterPro"/>
</dbReference>
<evidence type="ECO:0000256" key="1">
    <source>
        <dbReference type="ARBA" id="ARBA00004651"/>
    </source>
</evidence>